<sequence>MTTALSPRIQASSLCLGYVAAGFFWGGLAASMPDLKAISALGAAGFGWLMGAITVGGLPALLISGFLMRRFQPVMLPASLALFGLACLILSRADGAGMLGVALGLAGAASGGLDIALNMRISILENAYSMRLFNLAHGIFTLSVVAAAPLAGAIRAFGGGVEEVFTLVALSLALAALIENRAGATAQRAAAATPASGMQFGAIAILLGLIAAAGAFSEQAAMSWTVLYLETLWLVEPLQSALAPAAFMLGMSGGRFIAHMIELRIRAHRILLAAGLIGGPAFLLLSMLPSLPVTVMLCAIIGIAVGPVEPTVFRMVSRRMSDAARGPVLAGVTALAYVGYLTASPLMGTMVGGAGWAAAWTMLAIVLLCVILLVRAVGAREAT</sequence>
<dbReference type="Proteomes" id="UP000244932">
    <property type="component" value="Unassembled WGS sequence"/>
</dbReference>
<dbReference type="EMBL" id="OMKW01000002">
    <property type="protein sequence ID" value="SPF29751.1"/>
    <property type="molecule type" value="Genomic_DNA"/>
</dbReference>
<dbReference type="InterPro" id="IPR051788">
    <property type="entry name" value="MFS_Transporter"/>
</dbReference>
<feature type="transmembrane region" description="Helical" evidence="5">
    <location>
        <begin position="270"/>
        <end position="288"/>
    </location>
</feature>
<dbReference type="InterPro" id="IPR036259">
    <property type="entry name" value="MFS_trans_sf"/>
</dbReference>
<feature type="transmembrane region" description="Helical" evidence="5">
    <location>
        <begin position="138"/>
        <end position="158"/>
    </location>
</feature>
<feature type="transmembrane region" description="Helical" evidence="5">
    <location>
        <begin position="97"/>
        <end position="117"/>
    </location>
</feature>
<evidence type="ECO:0000256" key="5">
    <source>
        <dbReference type="SAM" id="Phobius"/>
    </source>
</evidence>
<feature type="transmembrane region" description="Helical" evidence="5">
    <location>
        <begin position="328"/>
        <end position="347"/>
    </location>
</feature>
<keyword evidence="8" id="KW-1185">Reference proteome</keyword>
<evidence type="ECO:0000256" key="2">
    <source>
        <dbReference type="ARBA" id="ARBA00022692"/>
    </source>
</evidence>
<organism evidence="7 8">
    <name type="scientific">Pontivivens insulae</name>
    <dbReference type="NCBI Taxonomy" id="1639689"/>
    <lineage>
        <taxon>Bacteria</taxon>
        <taxon>Pseudomonadati</taxon>
        <taxon>Pseudomonadota</taxon>
        <taxon>Alphaproteobacteria</taxon>
        <taxon>Rhodobacterales</taxon>
        <taxon>Paracoccaceae</taxon>
        <taxon>Pontivivens</taxon>
    </lineage>
</organism>
<feature type="transmembrane region" description="Helical" evidence="5">
    <location>
        <begin position="74"/>
        <end position="91"/>
    </location>
</feature>
<dbReference type="GO" id="GO:0016020">
    <property type="term" value="C:membrane"/>
    <property type="evidence" value="ECO:0007669"/>
    <property type="project" value="UniProtKB-SubCell"/>
</dbReference>
<name>A0A2R8AC17_9RHOB</name>
<keyword evidence="2 5" id="KW-0812">Transmembrane</keyword>
<dbReference type="InterPro" id="IPR011701">
    <property type="entry name" value="MFS"/>
</dbReference>
<evidence type="ECO:0000256" key="4">
    <source>
        <dbReference type="ARBA" id="ARBA00023136"/>
    </source>
</evidence>
<feature type="transmembrane region" description="Helical" evidence="5">
    <location>
        <begin position="294"/>
        <end position="316"/>
    </location>
</feature>
<feature type="transmembrane region" description="Helical" evidence="5">
    <location>
        <begin position="237"/>
        <end position="258"/>
    </location>
</feature>
<evidence type="ECO:0000256" key="3">
    <source>
        <dbReference type="ARBA" id="ARBA00022989"/>
    </source>
</evidence>
<dbReference type="Pfam" id="PF07690">
    <property type="entry name" value="MFS_1"/>
    <property type="match status" value="1"/>
</dbReference>
<reference evidence="7 8" key="1">
    <citation type="submission" date="2018-03" db="EMBL/GenBank/DDBJ databases">
        <authorList>
            <person name="Keele B.F."/>
        </authorList>
    </citation>
    <scope>NUCLEOTIDE SEQUENCE [LARGE SCALE GENOMIC DNA]</scope>
    <source>
        <strain evidence="7 8">CeCT 8812</strain>
    </source>
</reference>
<evidence type="ECO:0000259" key="6">
    <source>
        <dbReference type="PROSITE" id="PS50850"/>
    </source>
</evidence>
<feature type="domain" description="Major facilitator superfamily (MFS) profile" evidence="6">
    <location>
        <begin position="168"/>
        <end position="383"/>
    </location>
</feature>
<comment type="subcellular location">
    <subcellularLocation>
        <location evidence="1">Membrane</location>
        <topology evidence="1">Multi-pass membrane protein</topology>
    </subcellularLocation>
</comment>
<feature type="transmembrane region" description="Helical" evidence="5">
    <location>
        <begin position="45"/>
        <end position="67"/>
    </location>
</feature>
<feature type="transmembrane region" description="Helical" evidence="5">
    <location>
        <begin position="164"/>
        <end position="183"/>
    </location>
</feature>
<feature type="transmembrane region" description="Helical" evidence="5">
    <location>
        <begin position="195"/>
        <end position="217"/>
    </location>
</feature>
<proteinExistence type="predicted"/>
<evidence type="ECO:0000313" key="8">
    <source>
        <dbReference type="Proteomes" id="UP000244932"/>
    </source>
</evidence>
<dbReference type="RefSeq" id="WP_108782423.1">
    <property type="nucleotide sequence ID" value="NZ_OMKW01000002.1"/>
</dbReference>
<protein>
    <submittedName>
        <fullName evidence="7">Inner membrane protein YbjJ</fullName>
    </submittedName>
</protein>
<dbReference type="Gene3D" id="1.20.1250.20">
    <property type="entry name" value="MFS general substrate transporter like domains"/>
    <property type="match status" value="2"/>
</dbReference>
<dbReference type="GO" id="GO:0022857">
    <property type="term" value="F:transmembrane transporter activity"/>
    <property type="evidence" value="ECO:0007669"/>
    <property type="project" value="InterPro"/>
</dbReference>
<evidence type="ECO:0000256" key="1">
    <source>
        <dbReference type="ARBA" id="ARBA00004141"/>
    </source>
</evidence>
<dbReference type="PANTHER" id="PTHR23514">
    <property type="entry name" value="BYPASS OF STOP CODON PROTEIN 6"/>
    <property type="match status" value="1"/>
</dbReference>
<feature type="transmembrane region" description="Helical" evidence="5">
    <location>
        <begin position="353"/>
        <end position="374"/>
    </location>
</feature>
<keyword evidence="4 5" id="KW-0472">Membrane</keyword>
<dbReference type="InterPro" id="IPR020846">
    <property type="entry name" value="MFS_dom"/>
</dbReference>
<dbReference type="PROSITE" id="PS50850">
    <property type="entry name" value="MFS"/>
    <property type="match status" value="1"/>
</dbReference>
<dbReference type="PANTHER" id="PTHR23514:SF13">
    <property type="entry name" value="INNER MEMBRANE PROTEIN YBJJ"/>
    <property type="match status" value="1"/>
</dbReference>
<accession>A0A2R8AC17</accession>
<evidence type="ECO:0000313" key="7">
    <source>
        <dbReference type="EMBL" id="SPF29751.1"/>
    </source>
</evidence>
<dbReference type="SUPFAM" id="SSF103473">
    <property type="entry name" value="MFS general substrate transporter"/>
    <property type="match status" value="1"/>
</dbReference>
<dbReference type="AlphaFoldDB" id="A0A2R8AC17"/>
<keyword evidence="3 5" id="KW-1133">Transmembrane helix</keyword>
<gene>
    <name evidence="7" type="primary">ybjJ_2</name>
    <name evidence="7" type="ORF">POI8812_02068</name>
</gene>
<dbReference type="OrthoDB" id="5526080at2"/>